<keyword evidence="5" id="KW-1185">Reference proteome</keyword>
<gene>
    <name evidence="4" type="ORF">ABID43_004185</name>
</gene>
<dbReference type="InterPro" id="IPR050493">
    <property type="entry name" value="FAD-dep_Monooxygenase_BioMet"/>
</dbReference>
<name>A0ABV2L9V4_9HYPH</name>
<evidence type="ECO:0000313" key="4">
    <source>
        <dbReference type="EMBL" id="MET3694623.1"/>
    </source>
</evidence>
<dbReference type="RefSeq" id="WP_238279605.1">
    <property type="nucleotide sequence ID" value="NZ_BPQL01000062.1"/>
</dbReference>
<dbReference type="InterPro" id="IPR036188">
    <property type="entry name" value="FAD/NAD-bd_sf"/>
</dbReference>
<proteinExistence type="predicted"/>
<reference evidence="4 5" key="1">
    <citation type="submission" date="2024-06" db="EMBL/GenBank/DDBJ databases">
        <title>Genomic Encyclopedia of Type Strains, Phase IV (KMG-IV): sequencing the most valuable type-strain genomes for metagenomic binning, comparative biology and taxonomic classification.</title>
        <authorList>
            <person name="Goeker M."/>
        </authorList>
    </citation>
    <scope>NUCLEOTIDE SEQUENCE [LARGE SCALE GENOMIC DNA]</scope>
    <source>
        <strain evidence="4 5">DSM 21331</strain>
    </source>
</reference>
<keyword evidence="2" id="KW-0503">Monooxygenase</keyword>
<dbReference type="PANTHER" id="PTHR13789:SF309">
    <property type="entry name" value="PUTATIVE (AFU_ORTHOLOGUE AFUA_6G14510)-RELATED"/>
    <property type="match status" value="1"/>
</dbReference>
<sequence length="383" mass="40372">MDGNEAGRVLIAGGGIAGLAMRRALRRAGIPALTLERRREPADGGLAINLPGNAVRALAQLGLAEALGAVGAPVRRREYRTERGRLLFAVDEAAFWGAEAGPRCVRRADLARLLTGDGPADDIRYGCAIAAIRQRADSVTVACTDGTTESGGLLVGADGVHSRVRGEVFGAQALGAALLAPASWRFMAPNPGIDAWTLWAGSGGLFLLIPVDADEVYGWVSVGGSGARGHDLAAVRGVFAAFPPPVRDTLEAVLADSGRVHHSPLEEVRIPAWTRDRVVLAGDAAHATAPVWAQGAALALEDALVLAALLAERPDWRTVGPAYEALRRPRVTHVQAMTDRLSRTARMPGWARNLVLPVLGPRSYRATYAPLRIAPPGPARTRD</sequence>
<dbReference type="EMBL" id="JBEPMM010000016">
    <property type="protein sequence ID" value="MET3694623.1"/>
    <property type="molecule type" value="Genomic_DNA"/>
</dbReference>
<evidence type="ECO:0000256" key="1">
    <source>
        <dbReference type="ARBA" id="ARBA00023002"/>
    </source>
</evidence>
<dbReference type="Gene3D" id="3.50.50.60">
    <property type="entry name" value="FAD/NAD(P)-binding domain"/>
    <property type="match status" value="1"/>
</dbReference>
<organism evidence="4 5">
    <name type="scientific">Methylobacterium goesingense</name>
    <dbReference type="NCBI Taxonomy" id="243690"/>
    <lineage>
        <taxon>Bacteria</taxon>
        <taxon>Pseudomonadati</taxon>
        <taxon>Pseudomonadota</taxon>
        <taxon>Alphaproteobacteria</taxon>
        <taxon>Hyphomicrobiales</taxon>
        <taxon>Methylobacteriaceae</taxon>
        <taxon>Methylobacterium</taxon>
    </lineage>
</organism>
<keyword evidence="1" id="KW-0560">Oxidoreductase</keyword>
<evidence type="ECO:0000313" key="5">
    <source>
        <dbReference type="Proteomes" id="UP001549145"/>
    </source>
</evidence>
<protein>
    <submittedName>
        <fullName evidence="4">2-polyprenyl-6-methoxyphenol hydroxylase-like FAD-dependent oxidoreductase</fullName>
    </submittedName>
</protein>
<dbReference type="PRINTS" id="PR00420">
    <property type="entry name" value="RNGMNOXGNASE"/>
</dbReference>
<dbReference type="InterPro" id="IPR002938">
    <property type="entry name" value="FAD-bd"/>
</dbReference>
<dbReference type="Pfam" id="PF01494">
    <property type="entry name" value="FAD_binding_3"/>
    <property type="match status" value="1"/>
</dbReference>
<dbReference type="SUPFAM" id="SSF51905">
    <property type="entry name" value="FAD/NAD(P)-binding domain"/>
    <property type="match status" value="1"/>
</dbReference>
<accession>A0ABV2L9V4</accession>
<evidence type="ECO:0000256" key="2">
    <source>
        <dbReference type="ARBA" id="ARBA00023033"/>
    </source>
</evidence>
<dbReference type="PANTHER" id="PTHR13789">
    <property type="entry name" value="MONOOXYGENASE"/>
    <property type="match status" value="1"/>
</dbReference>
<feature type="domain" description="FAD-binding" evidence="3">
    <location>
        <begin position="9"/>
        <end position="313"/>
    </location>
</feature>
<evidence type="ECO:0000259" key="3">
    <source>
        <dbReference type="Pfam" id="PF01494"/>
    </source>
</evidence>
<comment type="caution">
    <text evidence="4">The sequence shown here is derived from an EMBL/GenBank/DDBJ whole genome shotgun (WGS) entry which is preliminary data.</text>
</comment>
<dbReference type="Proteomes" id="UP001549145">
    <property type="component" value="Unassembled WGS sequence"/>
</dbReference>